<dbReference type="OrthoDB" id="5580651at2759"/>
<evidence type="ECO:0000313" key="3">
    <source>
        <dbReference type="Proteomes" id="UP000053201"/>
    </source>
</evidence>
<dbReference type="GeneID" id="27689964"/>
<dbReference type="InterPro" id="IPR057514">
    <property type="entry name" value="NTF2_SigF"/>
</dbReference>
<dbReference type="InParanoid" id="A0A0L0HAS0"/>
<sequence>MQDLDRDLRRLLNGMVTTDQSLARKTLETYYTEDVVMIHPYLIANGREEMWRVFEMWTGYNAILTPELFNLTFNEKDSTAILEFAQNFYPKALGGVVPLKVRLLSVVKWRETPQGKKIYYHRDVHIPTSFIQYTPFIGPIYDTTYRKIAMQVWTTTYKLGDNLGLWNIIPAIARTTGNLLSYFGVKLTLPATRVSELEKIEGEVPATSEVNPKKGASRTA</sequence>
<dbReference type="PANTHER" id="PTHR35393">
    <property type="entry name" value="CHROMOSOME 1, WHOLE GENOME SHOTGUN SEQUENCE"/>
    <property type="match status" value="1"/>
</dbReference>
<reference evidence="2 3" key="1">
    <citation type="submission" date="2009-08" db="EMBL/GenBank/DDBJ databases">
        <title>The Genome Sequence of Spizellomyces punctatus strain DAOM BR117.</title>
        <authorList>
            <consortium name="The Broad Institute Genome Sequencing Platform"/>
            <person name="Russ C."/>
            <person name="Cuomo C."/>
            <person name="Shea T."/>
            <person name="Young S.K."/>
            <person name="Zeng Q."/>
            <person name="Koehrsen M."/>
            <person name="Haas B."/>
            <person name="Borodovsky M."/>
            <person name="Guigo R."/>
            <person name="Alvarado L."/>
            <person name="Berlin A."/>
            <person name="Bochicchio J."/>
            <person name="Borenstein D."/>
            <person name="Chapman S."/>
            <person name="Chen Z."/>
            <person name="Engels R."/>
            <person name="Freedman E."/>
            <person name="Gellesch M."/>
            <person name="Goldberg J."/>
            <person name="Griggs A."/>
            <person name="Gujja S."/>
            <person name="Heiman D."/>
            <person name="Hepburn T."/>
            <person name="Howarth C."/>
            <person name="Jen D."/>
            <person name="Larson L."/>
            <person name="Lewis B."/>
            <person name="Mehta T."/>
            <person name="Park D."/>
            <person name="Pearson M."/>
            <person name="Roberts A."/>
            <person name="Saif S."/>
            <person name="Shenoy N."/>
            <person name="Sisk P."/>
            <person name="Stolte C."/>
            <person name="Sykes S."/>
            <person name="Thomson T."/>
            <person name="Walk T."/>
            <person name="White J."/>
            <person name="Yandava C."/>
            <person name="Burger G."/>
            <person name="Gray M.W."/>
            <person name="Holland P.W.H."/>
            <person name="King N."/>
            <person name="Lang F.B.F."/>
            <person name="Roger A.J."/>
            <person name="Ruiz-Trillo I."/>
            <person name="Lander E."/>
            <person name="Nusbaum C."/>
        </authorList>
    </citation>
    <scope>NUCLEOTIDE SEQUENCE [LARGE SCALE GENOMIC DNA]</scope>
    <source>
        <strain evidence="2 3">DAOM BR117</strain>
    </source>
</reference>
<evidence type="ECO:0000259" key="1">
    <source>
        <dbReference type="Pfam" id="PF24840"/>
    </source>
</evidence>
<evidence type="ECO:0000313" key="2">
    <source>
        <dbReference type="EMBL" id="KNC98277.1"/>
    </source>
</evidence>
<dbReference type="EMBL" id="KQ257461">
    <property type="protein sequence ID" value="KNC98277.1"/>
    <property type="molecule type" value="Genomic_DNA"/>
</dbReference>
<dbReference type="Proteomes" id="UP000053201">
    <property type="component" value="Unassembled WGS sequence"/>
</dbReference>
<dbReference type="Pfam" id="PF24840">
    <property type="entry name" value="NTF2_SigF"/>
    <property type="match status" value="1"/>
</dbReference>
<dbReference type="RefSeq" id="XP_016606317.1">
    <property type="nucleotide sequence ID" value="XM_016754877.1"/>
</dbReference>
<keyword evidence="3" id="KW-1185">Reference proteome</keyword>
<proteinExistence type="predicted"/>
<dbReference type="SUPFAM" id="SSF54427">
    <property type="entry name" value="NTF2-like"/>
    <property type="match status" value="1"/>
</dbReference>
<dbReference type="AlphaFoldDB" id="A0A0L0HAS0"/>
<name>A0A0L0HAS0_SPIPD</name>
<organism evidence="2 3">
    <name type="scientific">Spizellomyces punctatus (strain DAOM BR117)</name>
    <dbReference type="NCBI Taxonomy" id="645134"/>
    <lineage>
        <taxon>Eukaryota</taxon>
        <taxon>Fungi</taxon>
        <taxon>Fungi incertae sedis</taxon>
        <taxon>Chytridiomycota</taxon>
        <taxon>Chytridiomycota incertae sedis</taxon>
        <taxon>Chytridiomycetes</taxon>
        <taxon>Spizellomycetales</taxon>
        <taxon>Spizellomycetaceae</taxon>
        <taxon>Spizellomyces</taxon>
    </lineage>
</organism>
<accession>A0A0L0HAS0</accession>
<dbReference type="VEuPathDB" id="FungiDB:SPPG_06674"/>
<protein>
    <recommendedName>
        <fullName evidence="1">SigF-like NTF2-like domain-containing protein</fullName>
    </recommendedName>
</protein>
<gene>
    <name evidence="2" type="ORF">SPPG_06674</name>
</gene>
<dbReference type="InterPro" id="IPR032710">
    <property type="entry name" value="NTF2-like_dom_sf"/>
</dbReference>
<dbReference type="PANTHER" id="PTHR35393:SF1">
    <property type="entry name" value="SNOAL-LIKE DOMAIN-CONTAINING PROTEIN"/>
    <property type="match status" value="1"/>
</dbReference>
<feature type="domain" description="SigF-like NTF2-like" evidence="1">
    <location>
        <begin position="1"/>
        <end position="150"/>
    </location>
</feature>